<accession>A0A7S4ACK6</accession>
<keyword evidence="3" id="KW-0732">Signal</keyword>
<keyword evidence="2" id="KW-0812">Transmembrane</keyword>
<proteinExistence type="predicted"/>
<feature type="signal peptide" evidence="3">
    <location>
        <begin position="1"/>
        <end position="23"/>
    </location>
</feature>
<feature type="transmembrane region" description="Helical" evidence="2">
    <location>
        <begin position="187"/>
        <end position="216"/>
    </location>
</feature>
<evidence type="ECO:0000256" key="1">
    <source>
        <dbReference type="SAM" id="MobiDB-lite"/>
    </source>
</evidence>
<feature type="compositionally biased region" description="Basic and acidic residues" evidence="1">
    <location>
        <begin position="252"/>
        <end position="267"/>
    </location>
</feature>
<evidence type="ECO:0000256" key="3">
    <source>
        <dbReference type="SAM" id="SignalP"/>
    </source>
</evidence>
<keyword evidence="2" id="KW-0472">Membrane</keyword>
<evidence type="ECO:0000256" key="2">
    <source>
        <dbReference type="SAM" id="Phobius"/>
    </source>
</evidence>
<keyword evidence="2" id="KW-1133">Transmembrane helix</keyword>
<evidence type="ECO:0000313" key="4">
    <source>
        <dbReference type="EMBL" id="CAE0711198.1"/>
    </source>
</evidence>
<name>A0A7S4ACK6_9STRA</name>
<protein>
    <recommendedName>
        <fullName evidence="5">SEA domain-containing protein</fullName>
    </recommendedName>
</protein>
<organism evidence="4">
    <name type="scientific">Pseudo-nitzschia australis</name>
    <dbReference type="NCBI Taxonomy" id="44445"/>
    <lineage>
        <taxon>Eukaryota</taxon>
        <taxon>Sar</taxon>
        <taxon>Stramenopiles</taxon>
        <taxon>Ochrophyta</taxon>
        <taxon>Bacillariophyta</taxon>
        <taxon>Bacillariophyceae</taxon>
        <taxon>Bacillariophycidae</taxon>
        <taxon>Bacillariales</taxon>
        <taxon>Bacillariaceae</taxon>
        <taxon>Pseudo-nitzschia</taxon>
    </lineage>
</organism>
<dbReference type="EMBL" id="HBIX01004961">
    <property type="protein sequence ID" value="CAE0711198.1"/>
    <property type="molecule type" value="Transcribed_RNA"/>
</dbReference>
<feature type="region of interest" description="Disordered" evidence="1">
    <location>
        <begin position="298"/>
        <end position="341"/>
    </location>
</feature>
<gene>
    <name evidence="4" type="ORF">PAUS00366_LOCUS3925</name>
</gene>
<sequence>MVNTTFLFVAALVLGVSIDAAKAAESAPLLSIYKTPALLEIQFTSENQFSAEDIYHIEETATLYLHELLTNDDSLRFLEEEDSLIDVSVNVKTQEVKGNEISLGSEVDIVHYGEVGIADLAGLLKFLVNKNNTDSSFIYLDRMIETDASVQLISFDSISESIPMVPDLTNMSVYSELANARESKKKMLSFVTTLLSITLFGMSAILIWVGGGWLVLRKKVRTLLLREEEFTRMTFNIESKPTVETENGDEESPSKEKERTTPAKMGDDTYPDDVATPMSVMSDYSDTNRAPIGIMSMRKLVPSLQHRDGESESEGEGEDYQDENENEDVESGFDGMKKLEY</sequence>
<evidence type="ECO:0008006" key="5">
    <source>
        <dbReference type="Google" id="ProtNLM"/>
    </source>
</evidence>
<reference evidence="4" key="1">
    <citation type="submission" date="2021-01" db="EMBL/GenBank/DDBJ databases">
        <authorList>
            <person name="Corre E."/>
            <person name="Pelletier E."/>
            <person name="Niang G."/>
            <person name="Scheremetjew M."/>
            <person name="Finn R."/>
            <person name="Kale V."/>
            <person name="Holt S."/>
            <person name="Cochrane G."/>
            <person name="Meng A."/>
            <person name="Brown T."/>
            <person name="Cohen L."/>
        </authorList>
    </citation>
    <scope>NUCLEOTIDE SEQUENCE</scope>
    <source>
        <strain evidence="4">10249 10 AB</strain>
    </source>
</reference>
<dbReference type="AlphaFoldDB" id="A0A7S4ACK6"/>
<feature type="chain" id="PRO_5030957666" description="SEA domain-containing protein" evidence="3">
    <location>
        <begin position="24"/>
        <end position="341"/>
    </location>
</feature>
<feature type="compositionally biased region" description="Acidic residues" evidence="1">
    <location>
        <begin position="311"/>
        <end position="331"/>
    </location>
</feature>
<feature type="region of interest" description="Disordered" evidence="1">
    <location>
        <begin position="237"/>
        <end position="283"/>
    </location>
</feature>